<dbReference type="GO" id="GO:0006338">
    <property type="term" value="P:chromatin remodeling"/>
    <property type="evidence" value="ECO:0007669"/>
    <property type="project" value="InterPro"/>
</dbReference>
<dbReference type="PaxDb" id="2903-EOD18161"/>
<dbReference type="eggNOG" id="ENOG502SYZ7">
    <property type="taxonomic scope" value="Eukaryota"/>
</dbReference>
<evidence type="ECO:0000256" key="3">
    <source>
        <dbReference type="ARBA" id="ARBA00022833"/>
    </source>
</evidence>
<dbReference type="RefSeq" id="XP_005770590.1">
    <property type="nucleotide sequence ID" value="XM_005770533.1"/>
</dbReference>
<evidence type="ECO:0000256" key="1">
    <source>
        <dbReference type="ARBA" id="ARBA00022723"/>
    </source>
</evidence>
<feature type="region of interest" description="Disordered" evidence="4">
    <location>
        <begin position="38"/>
        <end position="94"/>
    </location>
</feature>
<dbReference type="Proteomes" id="UP000013827">
    <property type="component" value="Unassembled WGS sequence"/>
</dbReference>
<dbReference type="STRING" id="2903.R1E512"/>
<keyword evidence="2" id="KW-0863">Zinc-finger</keyword>
<dbReference type="GO" id="GO:0008270">
    <property type="term" value="F:zinc ion binding"/>
    <property type="evidence" value="ECO:0007669"/>
    <property type="project" value="UniProtKB-KW"/>
</dbReference>
<evidence type="ECO:0000256" key="4">
    <source>
        <dbReference type="SAM" id="MobiDB-lite"/>
    </source>
</evidence>
<organism evidence="5 6">
    <name type="scientific">Emiliania huxleyi (strain CCMP1516)</name>
    <dbReference type="NCBI Taxonomy" id="280463"/>
    <lineage>
        <taxon>Eukaryota</taxon>
        <taxon>Haptista</taxon>
        <taxon>Haptophyta</taxon>
        <taxon>Prymnesiophyceae</taxon>
        <taxon>Isochrysidales</taxon>
        <taxon>Noelaerhabdaceae</taxon>
        <taxon>Emiliania</taxon>
    </lineage>
</organism>
<dbReference type="HOGENOM" id="CLU_106918_2_0_1"/>
<feature type="compositionally biased region" description="Basic residues" evidence="4">
    <location>
        <begin position="75"/>
        <end position="86"/>
    </location>
</feature>
<sequence>MAELAPRSKRARKASSRVRVFDEETRRQIVQKRLDALEADNWHVPRGAEADDDEYDPWADASSGDEMAVDGASKRASKKKKGKRKRDAWSAPQSQIKSLQEVIDEAQYHKYPSWAPTYLSVAAAPSRYPPRRFCSVSGVAAKYKCAVTGDYLGSLDAFTTHRETRLKGLV</sequence>
<evidence type="ECO:0008006" key="7">
    <source>
        <dbReference type="Google" id="ProtNLM"/>
    </source>
</evidence>
<feature type="compositionally biased region" description="Basic and acidic residues" evidence="4">
    <location>
        <begin position="38"/>
        <end position="49"/>
    </location>
</feature>
<feature type="compositionally biased region" description="Basic residues" evidence="4">
    <location>
        <begin position="7"/>
        <end position="16"/>
    </location>
</feature>
<name>A0A0D3J3S6_EMIH1</name>
<dbReference type="InterPro" id="IPR039723">
    <property type="entry name" value="Vps71/ZNHIT1"/>
</dbReference>
<dbReference type="KEGG" id="ehx:EMIHUDRAFT_432298"/>
<evidence type="ECO:0000313" key="5">
    <source>
        <dbReference type="EnsemblProtists" id="EOD18161"/>
    </source>
</evidence>
<keyword evidence="1" id="KW-0479">Metal-binding</keyword>
<evidence type="ECO:0000313" key="6">
    <source>
        <dbReference type="Proteomes" id="UP000013827"/>
    </source>
</evidence>
<keyword evidence="3" id="KW-0862">Zinc</keyword>
<dbReference type="OMA" id="MICAFIR"/>
<feature type="region of interest" description="Disordered" evidence="4">
    <location>
        <begin position="1"/>
        <end position="20"/>
    </location>
</feature>
<dbReference type="GeneID" id="19046162"/>
<reference evidence="6" key="1">
    <citation type="journal article" date="2013" name="Nature">
        <title>Pan genome of the phytoplankton Emiliania underpins its global distribution.</title>
        <authorList>
            <person name="Read B.A."/>
            <person name="Kegel J."/>
            <person name="Klute M.J."/>
            <person name="Kuo A."/>
            <person name="Lefebvre S.C."/>
            <person name="Maumus F."/>
            <person name="Mayer C."/>
            <person name="Miller J."/>
            <person name="Monier A."/>
            <person name="Salamov A."/>
            <person name="Young J."/>
            <person name="Aguilar M."/>
            <person name="Claverie J.M."/>
            <person name="Frickenhaus S."/>
            <person name="Gonzalez K."/>
            <person name="Herman E.K."/>
            <person name="Lin Y.C."/>
            <person name="Napier J."/>
            <person name="Ogata H."/>
            <person name="Sarno A.F."/>
            <person name="Shmutz J."/>
            <person name="Schroeder D."/>
            <person name="de Vargas C."/>
            <person name="Verret F."/>
            <person name="von Dassow P."/>
            <person name="Valentin K."/>
            <person name="Van de Peer Y."/>
            <person name="Wheeler G."/>
            <person name="Dacks J.B."/>
            <person name="Delwiche C.F."/>
            <person name="Dyhrman S.T."/>
            <person name="Glockner G."/>
            <person name="John U."/>
            <person name="Richards T."/>
            <person name="Worden A.Z."/>
            <person name="Zhang X."/>
            <person name="Grigoriev I.V."/>
            <person name="Allen A.E."/>
            <person name="Bidle K."/>
            <person name="Borodovsky M."/>
            <person name="Bowler C."/>
            <person name="Brownlee C."/>
            <person name="Cock J.M."/>
            <person name="Elias M."/>
            <person name="Gladyshev V.N."/>
            <person name="Groth M."/>
            <person name="Guda C."/>
            <person name="Hadaegh A."/>
            <person name="Iglesias-Rodriguez M.D."/>
            <person name="Jenkins J."/>
            <person name="Jones B.M."/>
            <person name="Lawson T."/>
            <person name="Leese F."/>
            <person name="Lindquist E."/>
            <person name="Lobanov A."/>
            <person name="Lomsadze A."/>
            <person name="Malik S.B."/>
            <person name="Marsh M.E."/>
            <person name="Mackinder L."/>
            <person name="Mock T."/>
            <person name="Mueller-Roeber B."/>
            <person name="Pagarete A."/>
            <person name="Parker M."/>
            <person name="Probert I."/>
            <person name="Quesneville H."/>
            <person name="Raines C."/>
            <person name="Rensing S.A."/>
            <person name="Riano-Pachon D.M."/>
            <person name="Richier S."/>
            <person name="Rokitta S."/>
            <person name="Shiraiwa Y."/>
            <person name="Soanes D.M."/>
            <person name="van der Giezen M."/>
            <person name="Wahlund T.M."/>
            <person name="Williams B."/>
            <person name="Wilson W."/>
            <person name="Wolfe G."/>
            <person name="Wurch L.L."/>
        </authorList>
    </citation>
    <scope>NUCLEOTIDE SEQUENCE</scope>
</reference>
<proteinExistence type="predicted"/>
<dbReference type="CDD" id="cd21437">
    <property type="entry name" value="zf-HIT_ZNHIT1_like"/>
    <property type="match status" value="1"/>
</dbReference>
<reference evidence="5" key="2">
    <citation type="submission" date="2024-10" db="UniProtKB">
        <authorList>
            <consortium name="EnsemblProtists"/>
        </authorList>
    </citation>
    <scope>IDENTIFICATION</scope>
</reference>
<dbReference type="EnsemblProtists" id="EOD18161">
    <property type="protein sequence ID" value="EOD18161"/>
    <property type="gene ID" value="EMIHUDRAFT_432298"/>
</dbReference>
<protein>
    <recommendedName>
        <fullName evidence="7">Vps72/YL1 C-terminal domain-containing protein</fullName>
    </recommendedName>
</protein>
<accession>A0A0D3J3S6</accession>
<keyword evidence="6" id="KW-1185">Reference proteome</keyword>
<dbReference type="PANTHER" id="PTHR13093">
    <property type="entry name" value="ZINC FINGER HIT DOMAIN CONTAINING PROTEIN 1"/>
    <property type="match status" value="1"/>
</dbReference>
<dbReference type="AlphaFoldDB" id="A0A0D3J3S6"/>
<evidence type="ECO:0000256" key="2">
    <source>
        <dbReference type="ARBA" id="ARBA00022771"/>
    </source>
</evidence>